<evidence type="ECO:0000313" key="1">
    <source>
        <dbReference type="EMBL" id="EKO34228.1"/>
    </source>
</evidence>
<name>A0A0E2BFW3_9LEPT</name>
<protein>
    <submittedName>
        <fullName evidence="1">Uncharacterized protein</fullName>
    </submittedName>
</protein>
<accession>A0A0E2BFW3</accession>
<reference evidence="1" key="1">
    <citation type="submission" date="2012-10" db="EMBL/GenBank/DDBJ databases">
        <authorList>
            <person name="Harkins D.M."/>
            <person name="Durkin A.S."/>
            <person name="Brinkac L.M."/>
            <person name="Haft D.H."/>
            <person name="Selengut J.D."/>
            <person name="Sanka R."/>
            <person name="DePew J."/>
            <person name="Purushe J."/>
            <person name="Matthias M.A."/>
            <person name="Vinetz J.M."/>
            <person name="Sutton G.G."/>
            <person name="Nierman W.C."/>
            <person name="Fouts D.E."/>
        </authorList>
    </citation>
    <scope>NUCLEOTIDE SEQUENCE [LARGE SCALE GENOMIC DNA]</scope>
    <source>
        <strain evidence="1">MOR084</strain>
    </source>
</reference>
<keyword evidence="2" id="KW-1185">Reference proteome</keyword>
<organism evidence="1 2">
    <name type="scientific">Leptospira santarosai str. MOR084</name>
    <dbReference type="NCBI Taxonomy" id="1049984"/>
    <lineage>
        <taxon>Bacteria</taxon>
        <taxon>Pseudomonadati</taxon>
        <taxon>Spirochaetota</taxon>
        <taxon>Spirochaetia</taxon>
        <taxon>Leptospirales</taxon>
        <taxon>Leptospiraceae</taxon>
        <taxon>Leptospira</taxon>
    </lineage>
</organism>
<comment type="caution">
    <text evidence="1">The sequence shown here is derived from an EMBL/GenBank/DDBJ whole genome shotgun (WGS) entry which is preliminary data.</text>
</comment>
<proteinExistence type="predicted"/>
<dbReference type="RefSeq" id="WP_004466072.1">
    <property type="nucleotide sequence ID" value="NZ_AHON02000032.1"/>
</dbReference>
<evidence type="ECO:0000313" key="2">
    <source>
        <dbReference type="Proteomes" id="UP000006329"/>
    </source>
</evidence>
<dbReference type="Proteomes" id="UP000006329">
    <property type="component" value="Unassembled WGS sequence"/>
</dbReference>
<dbReference type="EMBL" id="AHON02000032">
    <property type="protein sequence ID" value="EKO34228.1"/>
    <property type="molecule type" value="Genomic_DNA"/>
</dbReference>
<sequence>MIDTLSEKFRRRTFGFLFSQKRQTPTTAIVEKYLSKDGREKVIRETISKILYGNLYKVCFHWTIINKRRFNAKI</sequence>
<dbReference type="AlphaFoldDB" id="A0A0E2BFW3"/>
<gene>
    <name evidence="1" type="ORF">LEP1GSC179_1862</name>
</gene>